<proteinExistence type="predicted"/>
<organism evidence="1">
    <name type="scientific">uncultured Caudovirales phage</name>
    <dbReference type="NCBI Taxonomy" id="2100421"/>
    <lineage>
        <taxon>Viruses</taxon>
        <taxon>Duplodnaviria</taxon>
        <taxon>Heunggongvirae</taxon>
        <taxon>Uroviricota</taxon>
        <taxon>Caudoviricetes</taxon>
        <taxon>Peduoviridae</taxon>
        <taxon>Maltschvirus</taxon>
        <taxon>Maltschvirus maltsch</taxon>
    </lineage>
</organism>
<dbReference type="EMBL" id="LR796360">
    <property type="protein sequence ID" value="CAB4139027.1"/>
    <property type="molecule type" value="Genomic_DNA"/>
</dbReference>
<reference evidence="1" key="1">
    <citation type="submission" date="2020-04" db="EMBL/GenBank/DDBJ databases">
        <authorList>
            <person name="Chiriac C."/>
            <person name="Salcher M."/>
            <person name="Ghai R."/>
            <person name="Kavagutti S V."/>
        </authorList>
    </citation>
    <scope>NUCLEOTIDE SEQUENCE</scope>
</reference>
<protein>
    <submittedName>
        <fullName evidence="1">Uncharacterized protein</fullName>
    </submittedName>
</protein>
<name>A0A6J5M132_9CAUD</name>
<accession>A0A6J5M132</accession>
<sequence>MKKIIIAAALALIATPLGAQSNCTWTWDCTSGQCRQVPICRNTFDIPPPRPPQIAPIPTPTIRPIPVPTIPPIGTRACAPRYICSGNGQCVWKTVCE</sequence>
<evidence type="ECO:0000313" key="1">
    <source>
        <dbReference type="EMBL" id="CAB4139027.1"/>
    </source>
</evidence>
<gene>
    <name evidence="1" type="ORF">UFOVP351_14</name>
</gene>